<dbReference type="Gene3D" id="3.40.1350.10">
    <property type="match status" value="1"/>
</dbReference>
<dbReference type="PATRIC" id="fig|1127696.3.peg.479"/>
<feature type="domain" description="Restriction endonuclease type IV Mrr" evidence="2">
    <location>
        <begin position="161"/>
        <end position="280"/>
    </location>
</feature>
<dbReference type="GO" id="GO:0009307">
    <property type="term" value="P:DNA restriction-modification system"/>
    <property type="evidence" value="ECO:0007669"/>
    <property type="project" value="InterPro"/>
</dbReference>
<evidence type="ECO:0000313" key="4">
    <source>
        <dbReference type="EMBL" id="EKY02156.1"/>
    </source>
</evidence>
<comment type="caution">
    <text evidence="4">The sequence shown here is derived from an EMBL/GenBank/DDBJ whole genome shotgun (WGS) entry which is preliminary data.</text>
</comment>
<feature type="domain" description="Restriction system protein Mrr-like N-terminal" evidence="3">
    <location>
        <begin position="5"/>
        <end position="90"/>
    </location>
</feature>
<dbReference type="InterPro" id="IPR011335">
    <property type="entry name" value="Restrct_endonuc-II-like"/>
</dbReference>
<dbReference type="Pfam" id="PF04471">
    <property type="entry name" value="Mrr_cat"/>
    <property type="match status" value="1"/>
</dbReference>
<name>L1NFP6_9PORP</name>
<evidence type="ECO:0000259" key="2">
    <source>
        <dbReference type="Pfam" id="PF04471"/>
    </source>
</evidence>
<organism evidence="4 5">
    <name type="scientific">Porphyromonas catoniae F0037</name>
    <dbReference type="NCBI Taxonomy" id="1127696"/>
    <lineage>
        <taxon>Bacteria</taxon>
        <taxon>Pseudomonadati</taxon>
        <taxon>Bacteroidota</taxon>
        <taxon>Bacteroidia</taxon>
        <taxon>Bacteroidales</taxon>
        <taxon>Porphyromonadaceae</taxon>
        <taxon>Porphyromonas</taxon>
    </lineage>
</organism>
<proteinExistence type="predicted"/>
<feature type="compositionally biased region" description="Polar residues" evidence="1">
    <location>
        <begin position="108"/>
        <end position="125"/>
    </location>
</feature>
<protein>
    <submittedName>
        <fullName evidence="4">Restriction endonuclease</fullName>
    </submittedName>
</protein>
<dbReference type="EMBL" id="AMEQ01000018">
    <property type="protein sequence ID" value="EKY02156.1"/>
    <property type="molecule type" value="Genomic_DNA"/>
</dbReference>
<dbReference type="SUPFAM" id="SSF52980">
    <property type="entry name" value="Restriction endonuclease-like"/>
    <property type="match status" value="1"/>
</dbReference>
<dbReference type="HOGENOM" id="CLU_063822_2_0_10"/>
<dbReference type="Pfam" id="PF14338">
    <property type="entry name" value="Mrr_N"/>
    <property type="match status" value="1"/>
</dbReference>
<dbReference type="InterPro" id="IPR052906">
    <property type="entry name" value="Type_IV_Methyl-Rstrct_Enzyme"/>
</dbReference>
<dbReference type="GO" id="GO:0003677">
    <property type="term" value="F:DNA binding"/>
    <property type="evidence" value="ECO:0007669"/>
    <property type="project" value="InterPro"/>
</dbReference>
<evidence type="ECO:0000259" key="3">
    <source>
        <dbReference type="Pfam" id="PF14338"/>
    </source>
</evidence>
<keyword evidence="4" id="KW-0540">Nuclease</keyword>
<dbReference type="STRING" id="1127696.HMPREF9134_00544"/>
<evidence type="ECO:0000256" key="1">
    <source>
        <dbReference type="SAM" id="MobiDB-lite"/>
    </source>
</evidence>
<dbReference type="Proteomes" id="UP000010408">
    <property type="component" value="Unassembled WGS sequence"/>
</dbReference>
<keyword evidence="4" id="KW-0378">Hydrolase</keyword>
<dbReference type="InterPro" id="IPR025745">
    <property type="entry name" value="Mrr-like_N_dom"/>
</dbReference>
<keyword evidence="4" id="KW-0255">Endonuclease</keyword>
<evidence type="ECO:0000313" key="5">
    <source>
        <dbReference type="Proteomes" id="UP000010408"/>
    </source>
</evidence>
<dbReference type="PANTHER" id="PTHR30015">
    <property type="entry name" value="MRR RESTRICTION SYSTEM PROTEIN"/>
    <property type="match status" value="1"/>
</dbReference>
<feature type="region of interest" description="Disordered" evidence="1">
    <location>
        <begin position="108"/>
        <end position="135"/>
    </location>
</feature>
<dbReference type="InterPro" id="IPR007560">
    <property type="entry name" value="Restrct_endonuc_IV_Mrr"/>
</dbReference>
<dbReference type="GO" id="GO:0015666">
    <property type="term" value="F:restriction endodeoxyribonuclease activity"/>
    <property type="evidence" value="ECO:0007669"/>
    <property type="project" value="TreeGrafter"/>
</dbReference>
<accession>L1NFP6</accession>
<reference evidence="4 5" key="1">
    <citation type="submission" date="2012-05" db="EMBL/GenBank/DDBJ databases">
        <authorList>
            <person name="Weinstock G."/>
            <person name="Sodergren E."/>
            <person name="Lobos E.A."/>
            <person name="Fulton L."/>
            <person name="Fulton R."/>
            <person name="Courtney L."/>
            <person name="Fronick C."/>
            <person name="O'Laughlin M."/>
            <person name="Godfrey J."/>
            <person name="Wilson R.M."/>
            <person name="Miner T."/>
            <person name="Farmer C."/>
            <person name="Delehaunty K."/>
            <person name="Cordes M."/>
            <person name="Minx P."/>
            <person name="Tomlinson C."/>
            <person name="Chen J."/>
            <person name="Wollam A."/>
            <person name="Pepin K.H."/>
            <person name="Bhonagiri V."/>
            <person name="Zhang X."/>
            <person name="Suruliraj S."/>
            <person name="Warren W."/>
            <person name="Mitreva M."/>
            <person name="Mardis E.R."/>
            <person name="Wilson R.K."/>
        </authorList>
    </citation>
    <scope>NUCLEOTIDE SEQUENCE [LARGE SCALE GENOMIC DNA]</scope>
    <source>
        <strain evidence="4 5">F0037</strain>
    </source>
</reference>
<dbReference type="eggNOG" id="COG1715">
    <property type="taxonomic scope" value="Bacteria"/>
</dbReference>
<sequence>MIPQFEKIRIQALKELKTGVIMRAKDLRIPLAKHFQLTEDEMNAWYPSGNGEIFLDRISWSLSYLFIAGLVEKPQRGDYKISEKGLSMLSSCTEEQINEFIKVTVNARTPQNGPKNKNVNKASSHVKNDDEYTPEEELADSYDKIKQNVQSQILATILSKQPQEFERLVVKLLQAMGYGGEVKNSGVVTKLSNDGGIDGIIKEDILGFNHISIQAKRYALDNNVGRNEVQSFVGAVAGTPSKKGVFITTSDYTKGAMDYVESLNGSPTIILINGQQLTEYIYDYGLGLQTEKVLKVMKMDMDYWDAMDNAQ</sequence>
<dbReference type="PANTHER" id="PTHR30015:SF7">
    <property type="entry name" value="TYPE IV METHYL-DIRECTED RESTRICTION ENZYME ECOKMRR"/>
    <property type="match status" value="1"/>
</dbReference>
<dbReference type="AlphaFoldDB" id="L1NFP6"/>
<gene>
    <name evidence="4" type="ORF">HMPREF9134_00544</name>
</gene>
<dbReference type="RefSeq" id="WP_005468729.1">
    <property type="nucleotide sequence ID" value="NZ_KB291043.1"/>
</dbReference>
<dbReference type="InterPro" id="IPR011856">
    <property type="entry name" value="tRNA_endonuc-like_dom_sf"/>
</dbReference>